<dbReference type="RefSeq" id="WP_157683536.1">
    <property type="nucleotide sequence ID" value="NZ_LT629772.1"/>
</dbReference>
<dbReference type="InterPro" id="IPR001451">
    <property type="entry name" value="Hexapep"/>
</dbReference>
<evidence type="ECO:0000256" key="1">
    <source>
        <dbReference type="ARBA" id="ARBA00022679"/>
    </source>
</evidence>
<dbReference type="InterPro" id="IPR018357">
    <property type="entry name" value="Hexapep_transf_CS"/>
</dbReference>
<reference evidence="3 4" key="1">
    <citation type="submission" date="2016-10" db="EMBL/GenBank/DDBJ databases">
        <authorList>
            <person name="de Groot N.N."/>
        </authorList>
    </citation>
    <scope>NUCLEOTIDE SEQUENCE [LARGE SCALE GENOMIC DNA]</scope>
    <source>
        <strain evidence="3 4">DSM 21800</strain>
    </source>
</reference>
<keyword evidence="4" id="KW-1185">Reference proteome</keyword>
<gene>
    <name evidence="3" type="ORF">SAMN04489812_3593</name>
</gene>
<dbReference type="SUPFAM" id="SSF51161">
    <property type="entry name" value="Trimeric LpxA-like enzymes"/>
    <property type="match status" value="1"/>
</dbReference>
<dbReference type="STRING" id="630515.SAMN04489812_3593"/>
<keyword evidence="1 3" id="KW-0808">Transferase</keyword>
<sequence length="203" mass="20941">MPASAIPRSSRTGTWSLRRVLAADLTAMAEGETLTGRRIAARICVHARWRAVVSWRLAQRLHRSRIGKPLALWLTDRTLGFSAAELQPKSSVGPGLVIKHTGGLVVGGGVVAGARLTLHQNVTLGDRRPFGGQPELGDDVTVGAGACVLGPISIGDGVVIAANSVVLADVPAGCVVAGAPARIVRRAGPEQVSSTGRDVSAGR</sequence>
<dbReference type="PANTHER" id="PTHR42811">
    <property type="entry name" value="SERINE ACETYLTRANSFERASE"/>
    <property type="match status" value="1"/>
</dbReference>
<dbReference type="AlphaFoldDB" id="A0A1H1WCM6"/>
<proteinExistence type="predicted"/>
<evidence type="ECO:0000313" key="4">
    <source>
        <dbReference type="Proteomes" id="UP000199103"/>
    </source>
</evidence>
<evidence type="ECO:0000313" key="3">
    <source>
        <dbReference type="EMBL" id="SDS94853.1"/>
    </source>
</evidence>
<dbReference type="PROSITE" id="PS00101">
    <property type="entry name" value="HEXAPEP_TRANSFERASES"/>
    <property type="match status" value="1"/>
</dbReference>
<organism evidence="3 4">
    <name type="scientific">Microlunatus soli</name>
    <dbReference type="NCBI Taxonomy" id="630515"/>
    <lineage>
        <taxon>Bacteria</taxon>
        <taxon>Bacillati</taxon>
        <taxon>Actinomycetota</taxon>
        <taxon>Actinomycetes</taxon>
        <taxon>Propionibacteriales</taxon>
        <taxon>Propionibacteriaceae</taxon>
        <taxon>Microlunatus</taxon>
    </lineage>
</organism>
<accession>A0A1H1WCM6</accession>
<dbReference type="EMBL" id="LT629772">
    <property type="protein sequence ID" value="SDS94853.1"/>
    <property type="molecule type" value="Genomic_DNA"/>
</dbReference>
<dbReference type="Gene3D" id="2.160.10.10">
    <property type="entry name" value="Hexapeptide repeat proteins"/>
    <property type="match status" value="1"/>
</dbReference>
<keyword evidence="2" id="KW-0677">Repeat</keyword>
<name>A0A1H1WCM6_9ACTN</name>
<evidence type="ECO:0000256" key="2">
    <source>
        <dbReference type="ARBA" id="ARBA00022737"/>
    </source>
</evidence>
<dbReference type="Proteomes" id="UP000199103">
    <property type="component" value="Chromosome I"/>
</dbReference>
<dbReference type="OrthoDB" id="2643438at2"/>
<dbReference type="Pfam" id="PF00132">
    <property type="entry name" value="Hexapep"/>
    <property type="match status" value="1"/>
</dbReference>
<dbReference type="InterPro" id="IPR011004">
    <property type="entry name" value="Trimer_LpxA-like_sf"/>
</dbReference>
<dbReference type="GO" id="GO:0016740">
    <property type="term" value="F:transferase activity"/>
    <property type="evidence" value="ECO:0007669"/>
    <property type="project" value="UniProtKB-KW"/>
</dbReference>
<protein>
    <submittedName>
        <fullName evidence="3">Serine O-acetyltransferase</fullName>
    </submittedName>
</protein>